<evidence type="ECO:0000313" key="2">
    <source>
        <dbReference type="Proteomes" id="UP000037507"/>
    </source>
</evidence>
<protein>
    <recommendedName>
        <fullName evidence="3">Carboxypeptidase regulatory-like domain-containing protein</fullName>
    </recommendedName>
</protein>
<evidence type="ECO:0000313" key="1">
    <source>
        <dbReference type="EMBL" id="PVE41890.1"/>
    </source>
</evidence>
<dbReference type="EMBL" id="LFYT02000022">
    <property type="protein sequence ID" value="PVE41890.1"/>
    <property type="molecule type" value="Genomic_DNA"/>
</dbReference>
<dbReference type="Proteomes" id="UP000037507">
    <property type="component" value="Unassembled WGS sequence"/>
</dbReference>
<comment type="caution">
    <text evidence="1">The sequence shown here is derived from an EMBL/GenBank/DDBJ whole genome shotgun (WGS) entry which is preliminary data.</text>
</comment>
<sequence>MAGASITLMDAAGTTKTATADSTGNYTLTVTGLTAPFLIKASMPSGDSVKEYSSLVMTAPKAGDTGVANVTPLTHALVSMVSSDGANPNEFADKNTLKNVDPAKLTAALKNLQTALAEVLSAAKLPATFDPMTTSFKADRDNEADLLLDTIKVGVSDQGVSLTNARVPASDTGSNTAPATITLKGTTTGTVTALPKPTVATDDLKGLDAFQAEANACLALAPAARVSQNNGSYTFLGACANVTGFDTNNYKAFGYSLQQLWGYRLLNEIPADSKLLTPEFLLFLDDGKKAIVRLASASPSGGKVYFETAQKIGDVWKIVGNQRDYDASVGVRLFRQNDLSTNGWTIPSTYINSLDSGKNVGKFDAYTSRLSFSFNQSGPNGYDVYAVRVKGPGLPASGIVLSRSSACGTNDYLAFYSNNGSLPAPNSSSLPTSSATNSWVLDVANFGSAYKGTTTEFFNQYRGLNSLGSPSTSTGNNTAQNRVDLSTIPEFAVYNWEVFTNAVGPNVAATFRSRIITRPLAATEGKKQAWATLNQDALDYLNPNNTAKAAELNNGQFSWALPNATAPIVVNGYIFGSGDLGRMNMGRAVTKSGDTSLNLTASAEYKGNGQACNYAKVPTFTSTSGYREVGIRQVTESGLMLSQYSFHTGRAAP</sequence>
<proteinExistence type="predicted"/>
<evidence type="ECO:0008006" key="3">
    <source>
        <dbReference type="Google" id="ProtNLM"/>
    </source>
</evidence>
<keyword evidence="2" id="KW-1185">Reference proteome</keyword>
<name>A0A2T7UB01_9BURK</name>
<gene>
    <name evidence="1" type="ORF">H663_014940</name>
</gene>
<organism evidence="1 2">
    <name type="scientific">Limnohabitans planktonicus II-D5</name>
    <dbReference type="NCBI Taxonomy" id="1293045"/>
    <lineage>
        <taxon>Bacteria</taxon>
        <taxon>Pseudomonadati</taxon>
        <taxon>Pseudomonadota</taxon>
        <taxon>Betaproteobacteria</taxon>
        <taxon>Burkholderiales</taxon>
        <taxon>Comamonadaceae</taxon>
        <taxon>Limnohabitans</taxon>
    </lineage>
</organism>
<accession>A0A2T7UB01</accession>
<dbReference type="AlphaFoldDB" id="A0A2T7UB01"/>
<reference evidence="1" key="1">
    <citation type="submission" date="2017-04" db="EMBL/GenBank/DDBJ databases">
        <title>Unexpected and diverse lifestyles within the genus Limnohabitans.</title>
        <authorList>
            <person name="Kasalicky V."/>
            <person name="Mehrshad M."/>
            <person name="Andrei S.-A."/>
            <person name="Salcher M."/>
            <person name="Kratochvilova H."/>
            <person name="Simek K."/>
            <person name="Ghai R."/>
        </authorList>
    </citation>
    <scope>NUCLEOTIDE SEQUENCE [LARGE SCALE GENOMIC DNA]</scope>
    <source>
        <strain evidence="1">II-D5</strain>
    </source>
</reference>